<evidence type="ECO:0000259" key="15">
    <source>
        <dbReference type="PROSITE" id="PS51195"/>
    </source>
</evidence>
<evidence type="ECO:0000256" key="3">
    <source>
        <dbReference type="ARBA" id="ARBA00022806"/>
    </source>
</evidence>
<evidence type="ECO:0000256" key="5">
    <source>
        <dbReference type="ARBA" id="ARBA00022884"/>
    </source>
</evidence>
<keyword evidence="6" id="KW-0175">Coiled coil</keyword>
<dbReference type="InterPro" id="IPR056330">
    <property type="entry name" value="CTT_SPB4"/>
</dbReference>
<dbReference type="InterPro" id="IPR001650">
    <property type="entry name" value="Helicase_C-like"/>
</dbReference>
<dbReference type="EMBL" id="GECZ01008421">
    <property type="protein sequence ID" value="JAS61348.1"/>
    <property type="molecule type" value="Transcribed_RNA"/>
</dbReference>
<keyword evidence="4 10" id="KW-0067">ATP-binding</keyword>
<dbReference type="SMART" id="SM00487">
    <property type="entry name" value="DEXDc"/>
    <property type="match status" value="1"/>
</dbReference>
<evidence type="ECO:0000256" key="11">
    <source>
        <dbReference type="RuleBase" id="RU365068"/>
    </source>
</evidence>
<evidence type="ECO:0000256" key="4">
    <source>
        <dbReference type="ARBA" id="ARBA00022840"/>
    </source>
</evidence>
<evidence type="ECO:0000256" key="6">
    <source>
        <dbReference type="ARBA" id="ARBA00023054"/>
    </source>
</evidence>
<feature type="domain" description="Helicase ATP-binding" evidence="13">
    <location>
        <begin position="36"/>
        <end position="216"/>
    </location>
</feature>
<feature type="domain" description="DEAD-box RNA helicase Q" evidence="15">
    <location>
        <begin position="5"/>
        <end position="33"/>
    </location>
</feature>
<dbReference type="GO" id="GO:0003723">
    <property type="term" value="F:RNA binding"/>
    <property type="evidence" value="ECO:0007669"/>
    <property type="project" value="UniProtKB-UniRule"/>
</dbReference>
<evidence type="ECO:0000256" key="8">
    <source>
        <dbReference type="ARBA" id="ARBA00047984"/>
    </source>
</evidence>
<organism evidence="16">
    <name type="scientific">Cuerna arida</name>
    <dbReference type="NCBI Taxonomy" id="1464854"/>
    <lineage>
        <taxon>Eukaryota</taxon>
        <taxon>Metazoa</taxon>
        <taxon>Ecdysozoa</taxon>
        <taxon>Arthropoda</taxon>
        <taxon>Hexapoda</taxon>
        <taxon>Insecta</taxon>
        <taxon>Pterygota</taxon>
        <taxon>Neoptera</taxon>
        <taxon>Paraneoptera</taxon>
        <taxon>Hemiptera</taxon>
        <taxon>Auchenorrhyncha</taxon>
        <taxon>Membracoidea</taxon>
        <taxon>Cicadellidae</taxon>
        <taxon>Cicadellinae</taxon>
        <taxon>Proconiini</taxon>
        <taxon>Cuerna</taxon>
    </lineage>
</organism>
<dbReference type="GO" id="GO:0005524">
    <property type="term" value="F:ATP binding"/>
    <property type="evidence" value="ECO:0007669"/>
    <property type="project" value="UniProtKB-UniRule"/>
</dbReference>
<evidence type="ECO:0000256" key="1">
    <source>
        <dbReference type="ARBA" id="ARBA00022741"/>
    </source>
</evidence>
<name>A0A1B6GFY9_9HEMI</name>
<dbReference type="CDD" id="cd17960">
    <property type="entry name" value="DEADc_DDX55"/>
    <property type="match status" value="1"/>
</dbReference>
<comment type="similarity">
    <text evidence="7">Belongs to the DEAD box helicase family. DDX55/SPB4 subfamily.</text>
</comment>
<sequence length="609" mass="69732">MDSSWSNIKPSLSEMVLKTIKCLGFKSMTPVQASCIPLLLKNKDVAAQAVTGSGKTLAFVIPVLELLLKREEEWKRHEVGAIVISPTRELALQISEVLDSFLLHSNFTSMLAIGGNSVQADVEYFRKNGANIIIATPGRLEDLLTQNILNLPVAVKALEILVLDEADRLLELGFEKSLNTILQYLPRQRRTGLFSATQTKEVESLVRAGLRNPVMITVTEKTNNSACKSKVTSTLSTPSTLSNYYTILEPTDKLPYLMEFLRHHGYKLKYMLFLSTCACVEYFSAILKVLLAKNLEIFSIHGKMKEKRYKIFDSFRKSQSGLLICTDVMARGIDIPEVDWVIQYDPPTSAASFVHRCGRTARIGNLGSAIIFLMPNEELYTDFIHRNQNVTLHLFETFNRNPSMLYNQEVFNLVKKSQLDDRAVFDKANRAFVSYIQFYCKHECNIILRVKDLDFGPLATGFGLLRLPKMPELKNKPMTGFVNQPIDFNDIRYKDKQRELSRQEKLNSFNETGVWPSKKNHSKGYTKETTPWSLKKQLKVEKQERRKLKKEYKNKKIAEGKNKTKRKRNRLTNDDLLLNEDLKKDLALMKKLSKKKITNEQFCNEFGIE</sequence>
<dbReference type="Pfam" id="PF00271">
    <property type="entry name" value="Helicase_C"/>
    <property type="match status" value="1"/>
</dbReference>
<dbReference type="GO" id="GO:0016887">
    <property type="term" value="F:ATP hydrolysis activity"/>
    <property type="evidence" value="ECO:0007669"/>
    <property type="project" value="RHEA"/>
</dbReference>
<dbReference type="PROSITE" id="PS00039">
    <property type="entry name" value="DEAD_ATP_HELICASE"/>
    <property type="match status" value="1"/>
</dbReference>
<evidence type="ECO:0000259" key="13">
    <source>
        <dbReference type="PROSITE" id="PS51192"/>
    </source>
</evidence>
<dbReference type="EC" id="3.6.4.13" evidence="11"/>
<dbReference type="Pfam" id="PF00270">
    <property type="entry name" value="DEAD"/>
    <property type="match status" value="1"/>
</dbReference>
<dbReference type="AlphaFoldDB" id="A0A1B6GFY9"/>
<gene>
    <name evidence="16" type="ORF">g.3940</name>
</gene>
<dbReference type="InterPro" id="IPR011545">
    <property type="entry name" value="DEAD/DEAH_box_helicase_dom"/>
</dbReference>
<evidence type="ECO:0000256" key="2">
    <source>
        <dbReference type="ARBA" id="ARBA00022801"/>
    </source>
</evidence>
<keyword evidence="2 10" id="KW-0378">Hydrolase</keyword>
<proteinExistence type="inferred from homology"/>
<accession>A0A1B6GFY9</accession>
<dbReference type="PROSITE" id="PS51195">
    <property type="entry name" value="Q_MOTIF"/>
    <property type="match status" value="1"/>
</dbReference>
<dbReference type="SMART" id="SM01178">
    <property type="entry name" value="DUF4217"/>
    <property type="match status" value="1"/>
</dbReference>
<comment type="catalytic activity">
    <reaction evidence="8 11">
        <text>ATP + H2O = ADP + phosphate + H(+)</text>
        <dbReference type="Rhea" id="RHEA:13065"/>
        <dbReference type="ChEBI" id="CHEBI:15377"/>
        <dbReference type="ChEBI" id="CHEBI:15378"/>
        <dbReference type="ChEBI" id="CHEBI:30616"/>
        <dbReference type="ChEBI" id="CHEBI:43474"/>
        <dbReference type="ChEBI" id="CHEBI:456216"/>
        <dbReference type="EC" id="3.6.4.13"/>
    </reaction>
</comment>
<dbReference type="InterPro" id="IPR027417">
    <property type="entry name" value="P-loop_NTPase"/>
</dbReference>
<evidence type="ECO:0000313" key="16">
    <source>
        <dbReference type="EMBL" id="JAS61348.1"/>
    </source>
</evidence>
<dbReference type="SUPFAM" id="SSF52540">
    <property type="entry name" value="P-loop containing nucleoside triphosphate hydrolases"/>
    <property type="match status" value="1"/>
</dbReference>
<reference evidence="16" key="1">
    <citation type="submission" date="2015-11" db="EMBL/GenBank/DDBJ databases">
        <title>De novo transcriptome assembly of four potential Pierce s Disease insect vectors from Arizona vineyards.</title>
        <authorList>
            <person name="Tassone E.E."/>
        </authorList>
    </citation>
    <scope>NUCLEOTIDE SEQUENCE</scope>
</reference>
<feature type="short sequence motif" description="Q motif" evidence="9">
    <location>
        <begin position="5"/>
        <end position="33"/>
    </location>
</feature>
<dbReference type="InterPro" id="IPR014014">
    <property type="entry name" value="RNA_helicase_DEAD_Q_motif"/>
</dbReference>
<evidence type="ECO:0000256" key="10">
    <source>
        <dbReference type="RuleBase" id="RU000492"/>
    </source>
</evidence>
<dbReference type="SMART" id="SM00490">
    <property type="entry name" value="HELICc"/>
    <property type="match status" value="1"/>
</dbReference>
<keyword evidence="1 10" id="KW-0547">Nucleotide-binding</keyword>
<comment type="function">
    <text evidence="11">RNA helicase.</text>
</comment>
<feature type="domain" description="Helicase C-terminal" evidence="14">
    <location>
        <begin position="260"/>
        <end position="418"/>
    </location>
</feature>
<feature type="region of interest" description="Disordered" evidence="12">
    <location>
        <begin position="544"/>
        <end position="571"/>
    </location>
</feature>
<dbReference type="PANTHER" id="PTHR24031">
    <property type="entry name" value="RNA HELICASE"/>
    <property type="match status" value="1"/>
</dbReference>
<dbReference type="PROSITE" id="PS51192">
    <property type="entry name" value="HELICASE_ATP_BIND_1"/>
    <property type="match status" value="1"/>
</dbReference>
<evidence type="ECO:0000256" key="9">
    <source>
        <dbReference type="PROSITE-ProRule" id="PRU00552"/>
    </source>
</evidence>
<dbReference type="InterPro" id="IPR014001">
    <property type="entry name" value="Helicase_ATP-bd"/>
</dbReference>
<evidence type="ECO:0000256" key="12">
    <source>
        <dbReference type="SAM" id="MobiDB-lite"/>
    </source>
</evidence>
<dbReference type="Pfam" id="PF13959">
    <property type="entry name" value="CTE_SPB4"/>
    <property type="match status" value="1"/>
</dbReference>
<dbReference type="GO" id="GO:0003724">
    <property type="term" value="F:RNA helicase activity"/>
    <property type="evidence" value="ECO:0007669"/>
    <property type="project" value="UniProtKB-EC"/>
</dbReference>
<evidence type="ECO:0000259" key="14">
    <source>
        <dbReference type="PROSITE" id="PS51194"/>
    </source>
</evidence>
<comment type="domain">
    <text evidence="11">The Q motif is unique to and characteristic of the DEAD box family of RNA helicases and controls ATP binding and hydrolysis.</text>
</comment>
<dbReference type="Pfam" id="PF23681">
    <property type="entry name" value="CTT_SPB4"/>
    <property type="match status" value="1"/>
</dbReference>
<keyword evidence="3 10" id="KW-0347">Helicase</keyword>
<dbReference type="GO" id="GO:0010468">
    <property type="term" value="P:regulation of gene expression"/>
    <property type="evidence" value="ECO:0007669"/>
    <property type="project" value="UniProtKB-ARBA"/>
</dbReference>
<dbReference type="InterPro" id="IPR025313">
    <property type="entry name" value="SPB4-like_CTE"/>
</dbReference>
<dbReference type="FunFam" id="3.40.50.300:FF:000877">
    <property type="entry name" value="RNA helicase"/>
    <property type="match status" value="1"/>
</dbReference>
<keyword evidence="5 11" id="KW-0694">RNA-binding</keyword>
<protein>
    <recommendedName>
        <fullName evidence="11">ATP-dependent RNA helicase</fullName>
        <ecNumber evidence="11">3.6.4.13</ecNumber>
    </recommendedName>
</protein>
<dbReference type="InterPro" id="IPR000629">
    <property type="entry name" value="RNA-helicase_DEAD-box_CS"/>
</dbReference>
<dbReference type="CDD" id="cd18787">
    <property type="entry name" value="SF2_C_DEAD"/>
    <property type="match status" value="1"/>
</dbReference>
<dbReference type="Gene3D" id="3.40.50.300">
    <property type="entry name" value="P-loop containing nucleotide triphosphate hydrolases"/>
    <property type="match status" value="2"/>
</dbReference>
<dbReference type="PROSITE" id="PS51194">
    <property type="entry name" value="HELICASE_CTER"/>
    <property type="match status" value="1"/>
</dbReference>
<evidence type="ECO:0000256" key="7">
    <source>
        <dbReference type="ARBA" id="ARBA00038002"/>
    </source>
</evidence>